<accession>A0A2A6CQ87</accession>
<dbReference type="AlphaFoldDB" id="A0A2A6CQ87"/>
<dbReference type="OrthoDB" id="5850332at2759"/>
<dbReference type="EnsemblMetazoa" id="PPA23268.1">
    <property type="protein sequence ID" value="PPA23268.1"/>
    <property type="gene ID" value="WBGene00112822"/>
</dbReference>
<sequence>MDGDKFVYATFYTRIYARIAIIINCTFTIAAFVLLFAGDVIVYWDSFSKRFQEEVLRKFNYSQPLMMSDVRAFFDFPGYDIFRNESTHLNIAYGTTWINWCWNDPPLLGGFPSILRLLEFHSVSQLLLRFTFLTSLSLRPIATYGRSLAVSCRFSCAEGKGSPSSPSSHETRPLGIFTSILLFAAPPLQFLSTLSGCLILAWQQDLDFHSLMYAPYYAFAVCYLLHMLVYTSIELLEPERMIPSRAGTRASIIITYCWTVWRTMERQIEFLNRKTCHINVAPLDALCEYLLLFMITLFSLLEWTDVWNLNVTVVENPEEMAMIRRTRVRRR</sequence>
<proteinExistence type="predicted"/>
<keyword evidence="2" id="KW-1185">Reference proteome</keyword>
<reference evidence="1" key="2">
    <citation type="submission" date="2022-06" db="UniProtKB">
        <authorList>
            <consortium name="EnsemblMetazoa"/>
        </authorList>
    </citation>
    <scope>IDENTIFICATION</scope>
    <source>
        <strain evidence="1">PS312</strain>
    </source>
</reference>
<reference evidence="2" key="1">
    <citation type="journal article" date="2008" name="Nat. Genet.">
        <title>The Pristionchus pacificus genome provides a unique perspective on nematode lifestyle and parasitism.</title>
        <authorList>
            <person name="Dieterich C."/>
            <person name="Clifton S.W."/>
            <person name="Schuster L.N."/>
            <person name="Chinwalla A."/>
            <person name="Delehaunty K."/>
            <person name="Dinkelacker I."/>
            <person name="Fulton L."/>
            <person name="Fulton R."/>
            <person name="Godfrey J."/>
            <person name="Minx P."/>
            <person name="Mitreva M."/>
            <person name="Roeseler W."/>
            <person name="Tian H."/>
            <person name="Witte H."/>
            <person name="Yang S.P."/>
            <person name="Wilson R.K."/>
            <person name="Sommer R.J."/>
        </authorList>
    </citation>
    <scope>NUCLEOTIDE SEQUENCE [LARGE SCALE GENOMIC DNA]</scope>
    <source>
        <strain evidence="2">PS312</strain>
    </source>
</reference>
<dbReference type="Proteomes" id="UP000005239">
    <property type="component" value="Unassembled WGS sequence"/>
</dbReference>
<evidence type="ECO:0000313" key="1">
    <source>
        <dbReference type="EnsemblMetazoa" id="PPA23268.1"/>
    </source>
</evidence>
<protein>
    <submittedName>
        <fullName evidence="1">Uncharacterized protein</fullName>
    </submittedName>
</protein>
<evidence type="ECO:0000313" key="2">
    <source>
        <dbReference type="Proteomes" id="UP000005239"/>
    </source>
</evidence>
<name>A0A2A6CQ87_PRIPA</name>
<gene>
    <name evidence="1" type="primary">WBGene00112822</name>
</gene>
<organism evidence="1 2">
    <name type="scientific">Pristionchus pacificus</name>
    <name type="common">Parasitic nematode worm</name>
    <dbReference type="NCBI Taxonomy" id="54126"/>
    <lineage>
        <taxon>Eukaryota</taxon>
        <taxon>Metazoa</taxon>
        <taxon>Ecdysozoa</taxon>
        <taxon>Nematoda</taxon>
        <taxon>Chromadorea</taxon>
        <taxon>Rhabditida</taxon>
        <taxon>Rhabditina</taxon>
        <taxon>Diplogasteromorpha</taxon>
        <taxon>Diplogasteroidea</taxon>
        <taxon>Neodiplogasteridae</taxon>
        <taxon>Pristionchus</taxon>
    </lineage>
</organism>
<accession>A0A8R1YHM2</accession>